<comment type="function">
    <text evidence="2 7">Catalyzes the formation of N(7)-methylguanine at position 46 (m7G46) in tRNA.</text>
</comment>
<dbReference type="EC" id="2.1.1.33" evidence="7"/>
<dbReference type="HAMAP" id="MF_01057">
    <property type="entry name" value="tRNA_methyltr_TrmB"/>
    <property type="match status" value="1"/>
</dbReference>
<dbReference type="HOGENOM" id="CLU_050910_2_1_9"/>
<feature type="binding site" evidence="7">
    <location>
        <position position="95"/>
    </location>
    <ligand>
        <name>S-adenosyl-L-methionine</name>
        <dbReference type="ChEBI" id="CHEBI:59789"/>
    </ligand>
</feature>
<proteinExistence type="inferred from homology"/>
<evidence type="ECO:0000256" key="3">
    <source>
        <dbReference type="ARBA" id="ARBA00022603"/>
    </source>
</evidence>
<dbReference type="eggNOG" id="COG0220">
    <property type="taxonomic scope" value="Bacteria"/>
</dbReference>
<evidence type="ECO:0000256" key="4">
    <source>
        <dbReference type="ARBA" id="ARBA00022679"/>
    </source>
</evidence>
<feature type="binding site" evidence="7">
    <location>
        <position position="121"/>
    </location>
    <ligand>
        <name>substrate</name>
    </ligand>
</feature>
<feature type="binding site" evidence="7">
    <location>
        <position position="117"/>
    </location>
    <ligand>
        <name>S-adenosyl-L-methionine</name>
        <dbReference type="ChEBI" id="CHEBI:59789"/>
    </ligand>
</feature>
<evidence type="ECO:0000313" key="8">
    <source>
        <dbReference type="EMBL" id="EFM26254.1"/>
    </source>
</evidence>
<dbReference type="Proteomes" id="UP000003280">
    <property type="component" value="Unassembled WGS sequence"/>
</dbReference>
<dbReference type="EMBL" id="AEEH01000012">
    <property type="protein sequence ID" value="EFM26254.1"/>
    <property type="molecule type" value="Genomic_DNA"/>
</dbReference>
<comment type="similarity">
    <text evidence="7">Belongs to the class I-like SAM-binding methyltransferase superfamily. TrmB family.</text>
</comment>
<feature type="binding site" evidence="7">
    <location>
        <position position="43"/>
    </location>
    <ligand>
        <name>S-adenosyl-L-methionine</name>
        <dbReference type="ChEBI" id="CHEBI:59789"/>
    </ligand>
</feature>
<dbReference type="NCBIfam" id="TIGR00091">
    <property type="entry name" value="tRNA (guanosine(46)-N7)-methyltransferase TrmB"/>
    <property type="match status" value="1"/>
</dbReference>
<feature type="binding site" evidence="7">
    <location>
        <position position="68"/>
    </location>
    <ligand>
        <name>S-adenosyl-L-methionine</name>
        <dbReference type="ChEBI" id="CHEBI:59789"/>
    </ligand>
</feature>
<organism evidence="8 9">
    <name type="scientific">Peptoniphilus duerdenii ATCC BAA-1640</name>
    <dbReference type="NCBI Taxonomy" id="862517"/>
    <lineage>
        <taxon>Bacteria</taxon>
        <taxon>Bacillati</taxon>
        <taxon>Bacillota</taxon>
        <taxon>Tissierellia</taxon>
        <taxon>Tissierellales</taxon>
        <taxon>Peptoniphilaceae</taxon>
        <taxon>Peptoniphilus</taxon>
    </lineage>
</organism>
<evidence type="ECO:0000313" key="9">
    <source>
        <dbReference type="Proteomes" id="UP000003280"/>
    </source>
</evidence>
<dbReference type="SUPFAM" id="SSF53335">
    <property type="entry name" value="S-adenosyl-L-methionine-dependent methyltransferases"/>
    <property type="match status" value="1"/>
</dbReference>
<dbReference type="AlphaFoldDB" id="E0NIW4"/>
<feature type="binding site" evidence="7">
    <location>
        <begin position="190"/>
        <end position="193"/>
    </location>
    <ligand>
        <name>substrate</name>
    </ligand>
</feature>
<dbReference type="PANTHER" id="PTHR23417">
    <property type="entry name" value="3-DEOXY-D-MANNO-OCTULOSONIC-ACID TRANSFERASE/TRNA GUANINE-N 7 - -METHYLTRANSFERASE"/>
    <property type="match status" value="1"/>
</dbReference>
<dbReference type="UniPathway" id="UPA00989"/>
<evidence type="ECO:0000256" key="7">
    <source>
        <dbReference type="HAMAP-Rule" id="MF_01057"/>
    </source>
</evidence>
<feature type="binding site" evidence="7">
    <location>
        <position position="153"/>
    </location>
    <ligand>
        <name>substrate</name>
    </ligand>
</feature>
<sequence length="212" mass="25354">MRLRKKHFAIPEMKENPYVFFETEGLKDRWQEIFGNNNEIRVELGAGKGEFLRQMALRHPDVNFVAFDKETNAFIYAARKIKDNELNNVRAVAIDIEKIDEVFNEDAVSTIYINFCNPWPKPRQQKRRLTYPLFLERYKKFLKVGGKIYLKVDDRDLFEASLDYFDECGFKCVFKTFDMKLEDFPDNIVTEYESKWRSIEKPILYGIFERIN</sequence>
<dbReference type="Gene3D" id="3.40.50.150">
    <property type="entry name" value="Vaccinia Virus protein VP39"/>
    <property type="match status" value="1"/>
</dbReference>
<dbReference type="PROSITE" id="PS51625">
    <property type="entry name" value="SAM_MT_TRMB"/>
    <property type="match status" value="1"/>
</dbReference>
<comment type="pathway">
    <text evidence="7">tRNA modification; N(7)-methylguanine-tRNA biosynthesis.</text>
</comment>
<dbReference type="GO" id="GO:0008176">
    <property type="term" value="F:tRNA (guanine(46)-N7)-methyltransferase activity"/>
    <property type="evidence" value="ECO:0007669"/>
    <property type="project" value="UniProtKB-UniRule"/>
</dbReference>
<dbReference type="InterPro" id="IPR003358">
    <property type="entry name" value="tRNA_(Gua-N-7)_MeTrfase_Trmb"/>
</dbReference>
<dbReference type="Pfam" id="PF02390">
    <property type="entry name" value="Methyltransf_4"/>
    <property type="match status" value="1"/>
</dbReference>
<gene>
    <name evidence="7 8" type="primary">trmB</name>
    <name evidence="8" type="ORF">HMPREF9225_0103</name>
</gene>
<comment type="caution">
    <text evidence="8">The sequence shown here is derived from an EMBL/GenBank/DDBJ whole genome shotgun (WGS) entry which is preliminary data.</text>
</comment>
<protein>
    <recommendedName>
        <fullName evidence="7">tRNA (guanine-N(7)-)-methyltransferase</fullName>
        <ecNumber evidence="7">2.1.1.33</ecNumber>
    </recommendedName>
    <alternativeName>
        <fullName evidence="7">tRNA (guanine(46)-N(7))-methyltransferase</fullName>
    </alternativeName>
    <alternativeName>
        <fullName evidence="7">tRNA(m7G46)-methyltransferase</fullName>
    </alternativeName>
</protein>
<keyword evidence="6 7" id="KW-0819">tRNA processing</keyword>
<comment type="caution">
    <text evidence="7">Lacks conserved residue(s) required for the propagation of feature annotation.</text>
</comment>
<keyword evidence="3 7" id="KW-0489">Methyltransferase</keyword>
<evidence type="ECO:0000256" key="1">
    <source>
        <dbReference type="ARBA" id="ARBA00000142"/>
    </source>
</evidence>
<dbReference type="GO" id="GO:0043527">
    <property type="term" value="C:tRNA methyltransferase complex"/>
    <property type="evidence" value="ECO:0007669"/>
    <property type="project" value="TreeGrafter"/>
</dbReference>
<comment type="catalytic activity">
    <reaction evidence="1 7">
        <text>guanosine(46) in tRNA + S-adenosyl-L-methionine = N(7)-methylguanosine(46) in tRNA + S-adenosyl-L-homocysteine</text>
        <dbReference type="Rhea" id="RHEA:42708"/>
        <dbReference type="Rhea" id="RHEA-COMP:10188"/>
        <dbReference type="Rhea" id="RHEA-COMP:10189"/>
        <dbReference type="ChEBI" id="CHEBI:57856"/>
        <dbReference type="ChEBI" id="CHEBI:59789"/>
        <dbReference type="ChEBI" id="CHEBI:74269"/>
        <dbReference type="ChEBI" id="CHEBI:74480"/>
        <dbReference type="EC" id="2.1.1.33"/>
    </reaction>
</comment>
<keyword evidence="9" id="KW-1185">Reference proteome</keyword>
<dbReference type="InterPro" id="IPR029063">
    <property type="entry name" value="SAM-dependent_MTases_sf"/>
</dbReference>
<reference evidence="8 9" key="1">
    <citation type="submission" date="2010-07" db="EMBL/GenBank/DDBJ databases">
        <authorList>
            <person name="Muzny D."/>
            <person name="Qin X."/>
            <person name="Deng J."/>
            <person name="Jiang H."/>
            <person name="Liu Y."/>
            <person name="Qu J."/>
            <person name="Song X.-Z."/>
            <person name="Zhang L."/>
            <person name="Thornton R."/>
            <person name="Coyle M."/>
            <person name="Francisco L."/>
            <person name="Jackson L."/>
            <person name="Javaid M."/>
            <person name="Korchina V."/>
            <person name="Kovar C."/>
            <person name="Mata R."/>
            <person name="Mathew T."/>
            <person name="Ngo R."/>
            <person name="Nguyen L."/>
            <person name="Nguyen N."/>
            <person name="Okwuonu G."/>
            <person name="Ongeri F."/>
            <person name="Pham C."/>
            <person name="Simmons D."/>
            <person name="Wilczek-Boney K."/>
            <person name="Hale W."/>
            <person name="Jakkamsetti A."/>
            <person name="Pham P."/>
            <person name="Ruth R."/>
            <person name="San Lucas F."/>
            <person name="Warren J."/>
            <person name="Zhang J."/>
            <person name="Zhao Z."/>
            <person name="Zhou C."/>
            <person name="Zhu D."/>
            <person name="Lee S."/>
            <person name="Bess C."/>
            <person name="Blankenburg K."/>
            <person name="Forbes L."/>
            <person name="Fu Q."/>
            <person name="Gubbala S."/>
            <person name="Hirani K."/>
            <person name="Jayaseelan J.C."/>
            <person name="Lara F."/>
            <person name="Munidasa M."/>
            <person name="Palculict T."/>
            <person name="Patil S."/>
            <person name="Pu L.-L."/>
            <person name="Saada N."/>
            <person name="Tang L."/>
            <person name="Weissenberger G."/>
            <person name="Zhu Y."/>
            <person name="Hemphill L."/>
            <person name="Shang Y."/>
            <person name="Youmans B."/>
            <person name="Ayvaz T."/>
            <person name="Ross M."/>
            <person name="Santibanez J."/>
            <person name="Aqrawi P."/>
            <person name="Gross S."/>
            <person name="Joshi V."/>
            <person name="Fowler G."/>
            <person name="Nazareth L."/>
            <person name="Reid J."/>
            <person name="Worley K."/>
            <person name="Petrosino J."/>
            <person name="Highlander S."/>
            <person name="Gibbs R."/>
        </authorList>
    </citation>
    <scope>NUCLEOTIDE SEQUENCE [LARGE SCALE GENOMIC DNA]</scope>
    <source>
        <strain evidence="8 9">ATCC BAA-1640</strain>
    </source>
</reference>
<dbReference type="OrthoDB" id="9802090at2"/>
<evidence type="ECO:0000256" key="5">
    <source>
        <dbReference type="ARBA" id="ARBA00022691"/>
    </source>
</evidence>
<dbReference type="InterPro" id="IPR055361">
    <property type="entry name" value="tRNA_methyltr_TrmB_bact"/>
</dbReference>
<dbReference type="PANTHER" id="PTHR23417:SF14">
    <property type="entry name" value="PENTACOTRIPEPTIDE-REPEAT REGION OF PRORP DOMAIN-CONTAINING PROTEIN"/>
    <property type="match status" value="1"/>
</dbReference>
<dbReference type="RefSeq" id="WP_008900939.1">
    <property type="nucleotide sequence ID" value="NZ_GL397071.1"/>
</dbReference>
<keyword evidence="5 7" id="KW-0949">S-adenosyl-L-methionine</keyword>
<evidence type="ECO:0000256" key="6">
    <source>
        <dbReference type="ARBA" id="ARBA00022694"/>
    </source>
</evidence>
<keyword evidence="4 7" id="KW-0808">Transferase</keyword>
<dbReference type="CDD" id="cd02440">
    <property type="entry name" value="AdoMet_MTases"/>
    <property type="match status" value="1"/>
</dbReference>
<dbReference type="STRING" id="862517.HMPREF9225_0103"/>
<evidence type="ECO:0000256" key="2">
    <source>
        <dbReference type="ARBA" id="ARBA00003015"/>
    </source>
</evidence>
<accession>E0NIW4</accession>
<name>E0NIW4_9FIRM</name>
<dbReference type="NCBIfam" id="NF001080">
    <property type="entry name" value="PRK00121.2-2"/>
    <property type="match status" value="1"/>
</dbReference>